<feature type="region of interest" description="Disordered" evidence="1">
    <location>
        <begin position="222"/>
        <end position="282"/>
    </location>
</feature>
<gene>
    <name evidence="4" type="primary">LOC109718205</name>
</gene>
<feature type="transmembrane region" description="Helical" evidence="2">
    <location>
        <begin position="187"/>
        <end position="212"/>
    </location>
</feature>
<dbReference type="AlphaFoldDB" id="A0A6P5FW39"/>
<dbReference type="RefSeq" id="XP_020099882.1">
    <property type="nucleotide sequence ID" value="XM_020244293.1"/>
</dbReference>
<dbReference type="Proteomes" id="UP000515123">
    <property type="component" value="Linkage group 12"/>
</dbReference>
<evidence type="ECO:0000256" key="1">
    <source>
        <dbReference type="SAM" id="MobiDB-lite"/>
    </source>
</evidence>
<feature type="region of interest" description="Disordered" evidence="1">
    <location>
        <begin position="25"/>
        <end position="51"/>
    </location>
</feature>
<evidence type="ECO:0000313" key="3">
    <source>
        <dbReference type="Proteomes" id="UP000515123"/>
    </source>
</evidence>
<keyword evidence="2" id="KW-0812">Transmembrane</keyword>
<keyword evidence="3" id="KW-1185">Reference proteome</keyword>
<dbReference type="GeneID" id="109718205"/>
<proteinExistence type="predicted"/>
<feature type="compositionally biased region" description="Low complexity" evidence="1">
    <location>
        <begin position="131"/>
        <end position="149"/>
    </location>
</feature>
<name>A0A6P5FW39_ANACO</name>
<organism evidence="3 4">
    <name type="scientific">Ananas comosus</name>
    <name type="common">Pineapple</name>
    <name type="synonym">Ananas ananas</name>
    <dbReference type="NCBI Taxonomy" id="4615"/>
    <lineage>
        <taxon>Eukaryota</taxon>
        <taxon>Viridiplantae</taxon>
        <taxon>Streptophyta</taxon>
        <taxon>Embryophyta</taxon>
        <taxon>Tracheophyta</taxon>
        <taxon>Spermatophyta</taxon>
        <taxon>Magnoliopsida</taxon>
        <taxon>Liliopsida</taxon>
        <taxon>Poales</taxon>
        <taxon>Bromeliaceae</taxon>
        <taxon>Bromelioideae</taxon>
        <taxon>Ananas</taxon>
    </lineage>
</organism>
<feature type="compositionally biased region" description="Low complexity" evidence="1">
    <location>
        <begin position="249"/>
        <end position="276"/>
    </location>
</feature>
<feature type="region of interest" description="Disordered" evidence="1">
    <location>
        <begin position="127"/>
        <end position="149"/>
    </location>
</feature>
<dbReference type="PANTHER" id="PTHR36787">
    <property type="entry name" value="TRANSMEMBRANE PROTEIN"/>
    <property type="match status" value="1"/>
</dbReference>
<keyword evidence="2" id="KW-1133">Transmembrane helix</keyword>
<reference evidence="3" key="1">
    <citation type="journal article" date="2015" name="Nat. Genet.">
        <title>The pineapple genome and the evolution of CAM photosynthesis.</title>
        <authorList>
            <person name="Ming R."/>
            <person name="VanBuren R."/>
            <person name="Wai C.M."/>
            <person name="Tang H."/>
            <person name="Schatz M.C."/>
            <person name="Bowers J.E."/>
            <person name="Lyons E."/>
            <person name="Wang M.L."/>
            <person name="Chen J."/>
            <person name="Biggers E."/>
            <person name="Zhang J."/>
            <person name="Huang L."/>
            <person name="Zhang L."/>
            <person name="Miao W."/>
            <person name="Zhang J."/>
            <person name="Ye Z."/>
            <person name="Miao C."/>
            <person name="Lin Z."/>
            <person name="Wang H."/>
            <person name="Zhou H."/>
            <person name="Yim W.C."/>
            <person name="Priest H.D."/>
            <person name="Zheng C."/>
            <person name="Woodhouse M."/>
            <person name="Edger P.P."/>
            <person name="Guyot R."/>
            <person name="Guo H.B."/>
            <person name="Guo H."/>
            <person name="Zheng G."/>
            <person name="Singh R."/>
            <person name="Sharma A."/>
            <person name="Min X."/>
            <person name="Zheng Y."/>
            <person name="Lee H."/>
            <person name="Gurtowski J."/>
            <person name="Sedlazeck F.J."/>
            <person name="Harkess A."/>
            <person name="McKain M.R."/>
            <person name="Liao Z."/>
            <person name="Fang J."/>
            <person name="Liu J."/>
            <person name="Zhang X."/>
            <person name="Zhang Q."/>
            <person name="Hu W."/>
            <person name="Qin Y."/>
            <person name="Wang K."/>
            <person name="Chen L.Y."/>
            <person name="Shirley N."/>
            <person name="Lin Y.R."/>
            <person name="Liu L.Y."/>
            <person name="Hernandez A.G."/>
            <person name="Wright C.L."/>
            <person name="Bulone V."/>
            <person name="Tuskan G.A."/>
            <person name="Heath K."/>
            <person name="Zee F."/>
            <person name="Moore P.H."/>
            <person name="Sunkar R."/>
            <person name="Leebens-Mack J.H."/>
            <person name="Mockler T."/>
            <person name="Bennetzen J.L."/>
            <person name="Freeling M."/>
            <person name="Sankoff D."/>
            <person name="Paterson A.H."/>
            <person name="Zhu X."/>
            <person name="Yang X."/>
            <person name="Smith J.A."/>
            <person name="Cushman J.C."/>
            <person name="Paull R.E."/>
            <person name="Yu Q."/>
        </authorList>
    </citation>
    <scope>NUCLEOTIDE SEQUENCE [LARGE SCALE GENOMIC DNA]</scope>
    <source>
        <strain evidence="3">cv. F153</strain>
    </source>
</reference>
<accession>A0A6P5FW39</accession>
<protein>
    <submittedName>
        <fullName evidence="4">Uncharacterized protein LOC109718205</fullName>
    </submittedName>
</protein>
<evidence type="ECO:0000256" key="2">
    <source>
        <dbReference type="SAM" id="Phobius"/>
    </source>
</evidence>
<feature type="compositionally biased region" description="Basic and acidic residues" evidence="1">
    <location>
        <begin position="227"/>
        <end position="241"/>
    </location>
</feature>
<evidence type="ECO:0000313" key="4">
    <source>
        <dbReference type="RefSeq" id="XP_020099882.1"/>
    </source>
</evidence>
<keyword evidence="2" id="KW-0472">Membrane</keyword>
<feature type="compositionally biased region" description="Polar residues" evidence="1">
    <location>
        <begin position="28"/>
        <end position="37"/>
    </location>
</feature>
<dbReference type="OrthoDB" id="21589at2759"/>
<reference evidence="4" key="2">
    <citation type="submission" date="2025-08" db="UniProtKB">
        <authorList>
            <consortium name="RefSeq"/>
        </authorList>
    </citation>
    <scope>IDENTIFICATION</scope>
    <source>
        <tissue evidence="4">Leaf</tissue>
    </source>
</reference>
<feature type="transmembrane region" description="Helical" evidence="2">
    <location>
        <begin position="159"/>
        <end position="178"/>
    </location>
</feature>
<sequence length="315" mass="35119">MRNSLESSLIPSLSLSLSLSLMAEETLTRTPESSPSHPETRDAGIGESQATNMLRSQQSPTAAYEMFSAMYPPFLPGVPPFLNQEENGHGHGIYAIPQHPFMGPMGGYPPGALIPLKYKIPTRESSGAVAVEEQQGQGPRQPQQQNDHQRQVVVRRFHFAFQLDLGLIIKLAAVVFLFSQEGSKQKFILLVFFASLVYLYQTGALAPLLRWIRRGVALPPPQPPVRLDNRIPPEHDNRNDAPPEENLEAENQNQNPNPNENQNQNTGDEVPPAANENRPEPERRNGLNWWGIVREVQTFVVGFVTSLLPGFQHND</sequence>